<keyword evidence="7" id="KW-1185">Reference proteome</keyword>
<evidence type="ECO:0000313" key="8">
    <source>
        <dbReference type="WBParaSite" id="GPLIN_001626100"/>
    </source>
</evidence>
<keyword evidence="2" id="KW-0808">Transferase</keyword>
<keyword evidence="3" id="KW-0547">Nucleotide-binding</keyword>
<dbReference type="AlphaFoldDB" id="A0A183CTQ3"/>
<keyword evidence="5" id="KW-0067">ATP-binding</keyword>
<dbReference type="WBParaSite" id="GPLIN_001626100">
    <property type="protein sequence ID" value="GPLIN_001626100"/>
    <property type="gene ID" value="GPLIN_001626100"/>
</dbReference>
<reference evidence="8" key="3">
    <citation type="submission" date="2016-06" db="UniProtKB">
        <authorList>
            <consortium name="WormBaseParasite"/>
        </authorList>
    </citation>
    <scope>IDENTIFICATION</scope>
</reference>
<evidence type="ECO:0000256" key="5">
    <source>
        <dbReference type="ARBA" id="ARBA00022840"/>
    </source>
</evidence>
<proteinExistence type="predicted"/>
<organism evidence="7 8">
    <name type="scientific">Globodera pallida</name>
    <name type="common">Potato cyst nematode worm</name>
    <name type="synonym">Heterodera pallida</name>
    <dbReference type="NCBI Taxonomy" id="36090"/>
    <lineage>
        <taxon>Eukaryota</taxon>
        <taxon>Metazoa</taxon>
        <taxon>Ecdysozoa</taxon>
        <taxon>Nematoda</taxon>
        <taxon>Chromadorea</taxon>
        <taxon>Rhabditida</taxon>
        <taxon>Tylenchina</taxon>
        <taxon>Tylenchomorpha</taxon>
        <taxon>Tylenchoidea</taxon>
        <taxon>Heteroderidae</taxon>
        <taxon>Heteroderinae</taxon>
        <taxon>Globodera</taxon>
    </lineage>
</organism>
<dbReference type="InterPro" id="IPR050660">
    <property type="entry name" value="NEK_Ser/Thr_kinase"/>
</dbReference>
<dbReference type="GO" id="GO:0005524">
    <property type="term" value="F:ATP binding"/>
    <property type="evidence" value="ECO:0007669"/>
    <property type="project" value="UniProtKB-KW"/>
</dbReference>
<sequence>MAPEHILEEMYTTKSDIWSLGCILYEMATLRSPFFGEKENISSLMQKIRDAEYPPLPDRCCYTDQLELLVQLCLQPVYKERPSAVDVHRMATKMAGQLGRWWW</sequence>
<accession>A0A183CTQ3</accession>
<dbReference type="PANTHER" id="PTHR43671:SF13">
    <property type="entry name" value="SERINE_THREONINE-PROTEIN KINASE NEK2"/>
    <property type="match status" value="1"/>
</dbReference>
<evidence type="ECO:0000259" key="6">
    <source>
        <dbReference type="PROSITE" id="PS50011"/>
    </source>
</evidence>
<feature type="domain" description="Protein kinase" evidence="6">
    <location>
        <begin position="1"/>
        <end position="91"/>
    </location>
</feature>
<dbReference type="InterPro" id="IPR000719">
    <property type="entry name" value="Prot_kinase_dom"/>
</dbReference>
<evidence type="ECO:0000313" key="7">
    <source>
        <dbReference type="Proteomes" id="UP000050741"/>
    </source>
</evidence>
<evidence type="ECO:0000256" key="4">
    <source>
        <dbReference type="ARBA" id="ARBA00022777"/>
    </source>
</evidence>
<reference evidence="7" key="1">
    <citation type="submission" date="2013-12" db="EMBL/GenBank/DDBJ databases">
        <authorList>
            <person name="Aslett M."/>
        </authorList>
    </citation>
    <scope>NUCLEOTIDE SEQUENCE [LARGE SCALE GENOMIC DNA]</scope>
    <source>
        <strain evidence="7">Lindley</strain>
    </source>
</reference>
<dbReference type="PANTHER" id="PTHR43671">
    <property type="entry name" value="SERINE/THREONINE-PROTEIN KINASE NEK"/>
    <property type="match status" value="1"/>
</dbReference>
<dbReference type="Proteomes" id="UP000050741">
    <property type="component" value="Unassembled WGS sequence"/>
</dbReference>
<evidence type="ECO:0000256" key="1">
    <source>
        <dbReference type="ARBA" id="ARBA00012513"/>
    </source>
</evidence>
<dbReference type="Gene3D" id="1.10.510.10">
    <property type="entry name" value="Transferase(Phosphotransferase) domain 1"/>
    <property type="match status" value="1"/>
</dbReference>
<evidence type="ECO:0000256" key="2">
    <source>
        <dbReference type="ARBA" id="ARBA00022679"/>
    </source>
</evidence>
<dbReference type="SUPFAM" id="SSF56112">
    <property type="entry name" value="Protein kinase-like (PK-like)"/>
    <property type="match status" value="1"/>
</dbReference>
<dbReference type="InterPro" id="IPR011009">
    <property type="entry name" value="Kinase-like_dom_sf"/>
</dbReference>
<protein>
    <recommendedName>
        <fullName evidence="1">non-specific serine/threonine protein kinase</fullName>
        <ecNumber evidence="1">2.7.11.1</ecNumber>
    </recommendedName>
</protein>
<dbReference type="PROSITE" id="PS50011">
    <property type="entry name" value="PROTEIN_KINASE_DOM"/>
    <property type="match status" value="1"/>
</dbReference>
<name>A0A183CTQ3_GLOPA</name>
<dbReference type="Pfam" id="PF00069">
    <property type="entry name" value="Pkinase"/>
    <property type="match status" value="1"/>
</dbReference>
<keyword evidence="4" id="KW-0418">Kinase</keyword>
<dbReference type="GO" id="GO:0004674">
    <property type="term" value="F:protein serine/threonine kinase activity"/>
    <property type="evidence" value="ECO:0007669"/>
    <property type="project" value="UniProtKB-EC"/>
</dbReference>
<evidence type="ECO:0000256" key="3">
    <source>
        <dbReference type="ARBA" id="ARBA00022741"/>
    </source>
</evidence>
<reference evidence="7" key="2">
    <citation type="submission" date="2014-05" db="EMBL/GenBank/DDBJ databases">
        <title>The genome and life-stage specific transcriptomes of Globodera pallida elucidate key aspects of plant parasitism by a cyst nematode.</title>
        <authorList>
            <person name="Cotton J.A."/>
            <person name="Lilley C.J."/>
            <person name="Jones L.M."/>
            <person name="Kikuchi T."/>
            <person name="Reid A.J."/>
            <person name="Thorpe P."/>
            <person name="Tsai I.J."/>
            <person name="Beasley H."/>
            <person name="Blok V."/>
            <person name="Cock P.J.A."/>
            <person name="Van den Akker S.E."/>
            <person name="Holroyd N."/>
            <person name="Hunt M."/>
            <person name="Mantelin S."/>
            <person name="Naghra H."/>
            <person name="Pain A."/>
            <person name="Palomares-Rius J.E."/>
            <person name="Zarowiecki M."/>
            <person name="Berriman M."/>
            <person name="Jones J.T."/>
            <person name="Urwin P.E."/>
        </authorList>
    </citation>
    <scope>NUCLEOTIDE SEQUENCE [LARGE SCALE GENOMIC DNA]</scope>
    <source>
        <strain evidence="7">Lindley</strain>
    </source>
</reference>
<dbReference type="EC" id="2.7.11.1" evidence="1"/>